<evidence type="ECO:0000313" key="2">
    <source>
        <dbReference type="Proteomes" id="UP001165667"/>
    </source>
</evidence>
<proteinExistence type="predicted"/>
<sequence length="39" mass="4123">MHSKDGCPYLSVPLNDPSLIAPICASLLNDENGNSHSLV</sequence>
<dbReference type="InterPro" id="IPR007948">
    <property type="entry name" value="DUF736"/>
</dbReference>
<keyword evidence="2" id="KW-1185">Reference proteome</keyword>
<organism evidence="1 2">
    <name type="scientific">Lichenifustis flavocetrariae</name>
    <dbReference type="NCBI Taxonomy" id="2949735"/>
    <lineage>
        <taxon>Bacteria</taxon>
        <taxon>Pseudomonadati</taxon>
        <taxon>Pseudomonadota</taxon>
        <taxon>Alphaproteobacteria</taxon>
        <taxon>Hyphomicrobiales</taxon>
        <taxon>Lichenihabitantaceae</taxon>
        <taxon>Lichenifustis</taxon>
    </lineage>
</organism>
<protein>
    <submittedName>
        <fullName evidence="1">DUF736 domain-containing protein</fullName>
    </submittedName>
</protein>
<dbReference type="Proteomes" id="UP001165667">
    <property type="component" value="Unassembled WGS sequence"/>
</dbReference>
<reference evidence="1" key="1">
    <citation type="submission" date="2022-05" db="EMBL/GenBank/DDBJ databases">
        <authorList>
            <person name="Pankratov T."/>
        </authorList>
    </citation>
    <scope>NUCLEOTIDE SEQUENCE</scope>
    <source>
        <strain evidence="1">BP6-180914</strain>
    </source>
</reference>
<accession>A0AA41Z4H3</accession>
<comment type="caution">
    <text evidence="1">The sequence shown here is derived from an EMBL/GenBank/DDBJ whole genome shotgun (WGS) entry which is preliminary data.</text>
</comment>
<dbReference type="AlphaFoldDB" id="A0AA41Z4H3"/>
<dbReference type="RefSeq" id="WP_282589168.1">
    <property type="nucleotide sequence ID" value="NZ_JAMOIM010000065.1"/>
</dbReference>
<gene>
    <name evidence="1" type="ORF">M8523_33310</name>
</gene>
<dbReference type="Pfam" id="PF05284">
    <property type="entry name" value="DUF736"/>
    <property type="match status" value="1"/>
</dbReference>
<name>A0AA41Z4H3_9HYPH</name>
<dbReference type="EMBL" id="JAMOIM010000065">
    <property type="protein sequence ID" value="MCW6512778.1"/>
    <property type="molecule type" value="Genomic_DNA"/>
</dbReference>
<evidence type="ECO:0000313" key="1">
    <source>
        <dbReference type="EMBL" id="MCW6512778.1"/>
    </source>
</evidence>